<comment type="subcellular location">
    <subcellularLocation>
        <location evidence="1">Cell inner membrane</location>
        <topology evidence="1">Multi-pass membrane protein</topology>
    </subcellularLocation>
</comment>
<keyword evidence="4" id="KW-0997">Cell inner membrane</keyword>
<dbReference type="RefSeq" id="WP_117395463.1">
    <property type="nucleotide sequence ID" value="NZ_CP021330.1"/>
</dbReference>
<evidence type="ECO:0000256" key="5">
    <source>
        <dbReference type="ARBA" id="ARBA00022692"/>
    </source>
</evidence>
<reference evidence="10 11" key="1">
    <citation type="submission" date="2017-05" db="EMBL/GenBank/DDBJ databases">
        <title>Genome Analysis of Maritalea myrionectae HL2708#5.</title>
        <authorList>
            <consortium name="Cotde Inc.-PKNU"/>
            <person name="Jang D."/>
            <person name="Oh H.-M."/>
        </authorList>
    </citation>
    <scope>NUCLEOTIDE SEQUENCE [LARGE SCALE GENOMIC DNA]</scope>
    <source>
        <strain evidence="10 11">HL2708#5</strain>
    </source>
</reference>
<dbReference type="Pfam" id="PF05128">
    <property type="entry name" value="DUF697"/>
    <property type="match status" value="1"/>
</dbReference>
<evidence type="ECO:0000256" key="7">
    <source>
        <dbReference type="ARBA" id="ARBA00023136"/>
    </source>
</evidence>
<comment type="similarity">
    <text evidence="2">Belongs to the UPF0283 family.</text>
</comment>
<evidence type="ECO:0000256" key="9">
    <source>
        <dbReference type="SAM" id="Phobius"/>
    </source>
</evidence>
<keyword evidence="6 9" id="KW-1133">Transmembrane helix</keyword>
<evidence type="ECO:0000256" key="6">
    <source>
        <dbReference type="ARBA" id="ARBA00022989"/>
    </source>
</evidence>
<dbReference type="AlphaFoldDB" id="A0A2R4MDD4"/>
<dbReference type="KEGG" id="mmyr:MXMO3_01517"/>
<evidence type="ECO:0000313" key="11">
    <source>
        <dbReference type="Proteomes" id="UP000258927"/>
    </source>
</evidence>
<dbReference type="EMBL" id="CP021330">
    <property type="protein sequence ID" value="AVX04047.1"/>
    <property type="molecule type" value="Genomic_DNA"/>
</dbReference>
<evidence type="ECO:0000313" key="10">
    <source>
        <dbReference type="EMBL" id="AVX04047.1"/>
    </source>
</evidence>
<dbReference type="GO" id="GO:0005886">
    <property type="term" value="C:plasma membrane"/>
    <property type="evidence" value="ECO:0007669"/>
    <property type="project" value="UniProtKB-SubCell"/>
</dbReference>
<dbReference type="InterPro" id="IPR021147">
    <property type="entry name" value="DUF697"/>
</dbReference>
<dbReference type="NCBIfam" id="TIGR01620">
    <property type="entry name" value="hyp_HI0043"/>
    <property type="match status" value="1"/>
</dbReference>
<dbReference type="InterPro" id="IPR006507">
    <property type="entry name" value="UPF0283"/>
</dbReference>
<evidence type="ECO:0000256" key="4">
    <source>
        <dbReference type="ARBA" id="ARBA00022519"/>
    </source>
</evidence>
<proteinExistence type="inferred from homology"/>
<organism evidence="10 11">
    <name type="scientific">Maritalea myrionectae</name>
    <dbReference type="NCBI Taxonomy" id="454601"/>
    <lineage>
        <taxon>Bacteria</taxon>
        <taxon>Pseudomonadati</taxon>
        <taxon>Pseudomonadota</taxon>
        <taxon>Alphaproteobacteria</taxon>
        <taxon>Hyphomicrobiales</taxon>
        <taxon>Devosiaceae</taxon>
        <taxon>Maritalea</taxon>
    </lineage>
</organism>
<name>A0A2R4MDD4_9HYPH</name>
<dbReference type="PANTHER" id="PTHR39342:SF1">
    <property type="entry name" value="UPF0283 MEMBRANE PROTEIN YCJF"/>
    <property type="match status" value="1"/>
</dbReference>
<feature type="compositionally biased region" description="Basic and acidic residues" evidence="8">
    <location>
        <begin position="10"/>
        <end position="20"/>
    </location>
</feature>
<feature type="region of interest" description="Disordered" evidence="8">
    <location>
        <begin position="1"/>
        <end position="21"/>
    </location>
</feature>
<keyword evidence="5 9" id="KW-0812">Transmembrane</keyword>
<keyword evidence="11" id="KW-1185">Reference proteome</keyword>
<feature type="transmembrane region" description="Helical" evidence="9">
    <location>
        <begin position="88"/>
        <end position="109"/>
    </location>
</feature>
<accession>A0A2R4MDD4</accession>
<protein>
    <submittedName>
        <fullName evidence="10">UPF0283 membrane protein</fullName>
    </submittedName>
</protein>
<dbReference type="Proteomes" id="UP000258927">
    <property type="component" value="Chromosome"/>
</dbReference>
<gene>
    <name evidence="10" type="ORF">MXMO3_01517</name>
</gene>
<dbReference type="PANTHER" id="PTHR39342">
    <property type="entry name" value="UPF0283 MEMBRANE PROTEIN YCJF"/>
    <property type="match status" value="1"/>
</dbReference>
<evidence type="ECO:0000256" key="1">
    <source>
        <dbReference type="ARBA" id="ARBA00004429"/>
    </source>
</evidence>
<sequence length="340" mass="36935">MTDPFAVDLSPKDEKKKPETDEIGPLAFEVDQAINVSTEIEPEADLATAPKRSFWPRLFWGSLSLLITLGIGLALERLVRDLFSAYPALGYVGLGLVALMVVALLGLIIREFLGLRRLKTLAKLKHEASAAHSGKNLPEAQKAVEQLRALYDGNPAMARQLAEFDRHAKDILDGDQLLEFAERTLLVPLDEKAKAIIANSAQRISLVTAVSPRAFFDIMFVLYEAARLTRRIAQLYGARPSFFGFIEMSKSVMAHLALTGGIALGDSVVQQLLGHGLAARLSAKLGEGVINGLMTVRVGIAAIAVIRPLPYMLKKGPAVSDFLPALTRLAKDQDQTENAS</sequence>
<dbReference type="STRING" id="1122213.GCA_000423365_01276"/>
<feature type="transmembrane region" description="Helical" evidence="9">
    <location>
        <begin position="58"/>
        <end position="76"/>
    </location>
</feature>
<evidence type="ECO:0000256" key="2">
    <source>
        <dbReference type="ARBA" id="ARBA00008255"/>
    </source>
</evidence>
<keyword evidence="7 9" id="KW-0472">Membrane</keyword>
<keyword evidence="3" id="KW-1003">Cell membrane</keyword>
<evidence type="ECO:0000256" key="8">
    <source>
        <dbReference type="SAM" id="MobiDB-lite"/>
    </source>
</evidence>
<evidence type="ECO:0000256" key="3">
    <source>
        <dbReference type="ARBA" id="ARBA00022475"/>
    </source>
</evidence>